<dbReference type="OrthoDB" id="9794694at2"/>
<dbReference type="InterPro" id="IPR058163">
    <property type="entry name" value="LysR-type_TF_proteobact-type"/>
</dbReference>
<feature type="domain" description="HTH lysR-type" evidence="5">
    <location>
        <begin position="11"/>
        <end position="68"/>
    </location>
</feature>
<keyword evidence="4" id="KW-0804">Transcription</keyword>
<dbReference type="PRINTS" id="PR00039">
    <property type="entry name" value="HTHLYSR"/>
</dbReference>
<dbReference type="AlphaFoldDB" id="A0A0A0D881"/>
<dbReference type="PROSITE" id="PS50931">
    <property type="entry name" value="HTH_LYSR"/>
    <property type="match status" value="1"/>
</dbReference>
<reference evidence="6 7" key="1">
    <citation type="submission" date="2014-01" db="EMBL/GenBank/DDBJ databases">
        <title>Genome sequence determination for a cystic fibrosis isolate, Inquilinus limosus.</title>
        <authorList>
            <person name="Pino M."/>
            <person name="Di Conza J."/>
            <person name="Gutkind G."/>
        </authorList>
    </citation>
    <scope>NUCLEOTIDE SEQUENCE [LARGE SCALE GENOMIC DNA]</scope>
    <source>
        <strain evidence="6 7">MP06</strain>
    </source>
</reference>
<comment type="similarity">
    <text evidence="1">Belongs to the LysR transcriptional regulatory family.</text>
</comment>
<organism evidence="6 7">
    <name type="scientific">Inquilinus limosus MP06</name>
    <dbReference type="NCBI Taxonomy" id="1398085"/>
    <lineage>
        <taxon>Bacteria</taxon>
        <taxon>Pseudomonadati</taxon>
        <taxon>Pseudomonadota</taxon>
        <taxon>Alphaproteobacteria</taxon>
        <taxon>Rhodospirillales</taxon>
        <taxon>Rhodospirillaceae</taxon>
        <taxon>Inquilinus</taxon>
    </lineage>
</organism>
<dbReference type="InterPro" id="IPR036390">
    <property type="entry name" value="WH_DNA-bd_sf"/>
</dbReference>
<dbReference type="SUPFAM" id="SSF53850">
    <property type="entry name" value="Periplasmic binding protein-like II"/>
    <property type="match status" value="1"/>
</dbReference>
<keyword evidence="3" id="KW-0238">DNA-binding</keyword>
<evidence type="ECO:0000259" key="5">
    <source>
        <dbReference type="PROSITE" id="PS50931"/>
    </source>
</evidence>
<dbReference type="EMBL" id="JANX01000062">
    <property type="protein sequence ID" value="KGM34876.1"/>
    <property type="molecule type" value="Genomic_DNA"/>
</dbReference>
<keyword evidence="2" id="KW-0805">Transcription regulation</keyword>
<dbReference type="Gene3D" id="1.10.10.10">
    <property type="entry name" value="Winged helix-like DNA-binding domain superfamily/Winged helix DNA-binding domain"/>
    <property type="match status" value="1"/>
</dbReference>
<dbReference type="FunFam" id="3.40.190.10:FF:000017">
    <property type="entry name" value="Glycine cleavage system transcriptional activator"/>
    <property type="match status" value="1"/>
</dbReference>
<evidence type="ECO:0000256" key="1">
    <source>
        <dbReference type="ARBA" id="ARBA00009437"/>
    </source>
</evidence>
<dbReference type="Proteomes" id="UP000029995">
    <property type="component" value="Unassembled WGS sequence"/>
</dbReference>
<sequence>MDVPTRRRLLPSLNAIRTFEAVARHQSFTRAATELNVTQSAASRLVRSLETFLDLPLFVRVSRRIELTDQGRFYADLVRDALDRIEAGTMELISTRDGGGTLSIGMLPTFGTRWLIPRLSAFQALHPDIVLNLVSNDGPLDFAAQKIDVAVRFGHGGWPDAIAEPLMSEEVVVVCSPAIMAGRHPLSGFDALEHHQLIRHATRPDAWNHWFRSIDVVPAALHWGPTLEHFYMVIQAAVAGLGVALLPRLLVEDEIQRGTLVAPYDIRVTGPGAYYVVSPKAKAELARVRAFRRWIIDTSKSA</sequence>
<dbReference type="PANTHER" id="PTHR30537:SF74">
    <property type="entry name" value="HTH-TYPE TRANSCRIPTIONAL REGULATOR TRPI"/>
    <property type="match status" value="1"/>
</dbReference>
<dbReference type="GO" id="GO:0043565">
    <property type="term" value="F:sequence-specific DNA binding"/>
    <property type="evidence" value="ECO:0007669"/>
    <property type="project" value="TreeGrafter"/>
</dbReference>
<dbReference type="Pfam" id="PF03466">
    <property type="entry name" value="LysR_substrate"/>
    <property type="match status" value="1"/>
</dbReference>
<comment type="caution">
    <text evidence="6">The sequence shown here is derived from an EMBL/GenBank/DDBJ whole genome shotgun (WGS) entry which is preliminary data.</text>
</comment>
<dbReference type="InterPro" id="IPR000847">
    <property type="entry name" value="LysR_HTH_N"/>
</dbReference>
<evidence type="ECO:0000313" key="6">
    <source>
        <dbReference type="EMBL" id="KGM34876.1"/>
    </source>
</evidence>
<protein>
    <recommendedName>
        <fullName evidence="5">HTH lysR-type domain-containing protein</fullName>
    </recommendedName>
</protein>
<dbReference type="Gene3D" id="3.40.190.10">
    <property type="entry name" value="Periplasmic binding protein-like II"/>
    <property type="match status" value="2"/>
</dbReference>
<evidence type="ECO:0000256" key="2">
    <source>
        <dbReference type="ARBA" id="ARBA00023015"/>
    </source>
</evidence>
<dbReference type="FunFam" id="1.10.10.10:FF:000001">
    <property type="entry name" value="LysR family transcriptional regulator"/>
    <property type="match status" value="1"/>
</dbReference>
<dbReference type="InterPro" id="IPR005119">
    <property type="entry name" value="LysR_subst-bd"/>
</dbReference>
<name>A0A0A0D881_9PROT</name>
<accession>A0A0A0D881</accession>
<evidence type="ECO:0000256" key="4">
    <source>
        <dbReference type="ARBA" id="ARBA00023163"/>
    </source>
</evidence>
<dbReference type="Pfam" id="PF00126">
    <property type="entry name" value="HTH_1"/>
    <property type="match status" value="1"/>
</dbReference>
<dbReference type="GO" id="GO:0003700">
    <property type="term" value="F:DNA-binding transcription factor activity"/>
    <property type="evidence" value="ECO:0007669"/>
    <property type="project" value="InterPro"/>
</dbReference>
<dbReference type="InterPro" id="IPR036388">
    <property type="entry name" value="WH-like_DNA-bd_sf"/>
</dbReference>
<gene>
    <name evidence="6" type="ORF">P409_07700</name>
</gene>
<dbReference type="RefSeq" id="WP_034833887.1">
    <property type="nucleotide sequence ID" value="NZ_JANX01000062.1"/>
</dbReference>
<dbReference type="SUPFAM" id="SSF46785">
    <property type="entry name" value="Winged helix' DNA-binding domain"/>
    <property type="match status" value="1"/>
</dbReference>
<proteinExistence type="inferred from homology"/>
<evidence type="ECO:0000313" key="7">
    <source>
        <dbReference type="Proteomes" id="UP000029995"/>
    </source>
</evidence>
<dbReference type="GO" id="GO:0006351">
    <property type="term" value="P:DNA-templated transcription"/>
    <property type="evidence" value="ECO:0007669"/>
    <property type="project" value="TreeGrafter"/>
</dbReference>
<evidence type="ECO:0000256" key="3">
    <source>
        <dbReference type="ARBA" id="ARBA00023125"/>
    </source>
</evidence>
<dbReference type="PANTHER" id="PTHR30537">
    <property type="entry name" value="HTH-TYPE TRANSCRIPTIONAL REGULATOR"/>
    <property type="match status" value="1"/>
</dbReference>
<dbReference type="NCBIfam" id="NF008352">
    <property type="entry name" value="PRK11139.1"/>
    <property type="match status" value="1"/>
</dbReference>